<evidence type="ECO:0008006" key="3">
    <source>
        <dbReference type="Google" id="ProtNLM"/>
    </source>
</evidence>
<protein>
    <recommendedName>
        <fullName evidence="3">TFIIB-type zinc ribbon-containing protein</fullName>
    </recommendedName>
</protein>
<proteinExistence type="predicted"/>
<organism evidence="1 2">
    <name type="scientific">Pseudomonas fluorescens</name>
    <dbReference type="NCBI Taxonomy" id="294"/>
    <lineage>
        <taxon>Bacteria</taxon>
        <taxon>Pseudomonadati</taxon>
        <taxon>Pseudomonadota</taxon>
        <taxon>Gammaproteobacteria</taxon>
        <taxon>Pseudomonadales</taxon>
        <taxon>Pseudomonadaceae</taxon>
        <taxon>Pseudomonas</taxon>
    </lineage>
</organism>
<dbReference type="RefSeq" id="WP_150766437.1">
    <property type="nucleotide sequence ID" value="NZ_CABVHW010000018.1"/>
</dbReference>
<gene>
    <name evidence="1" type="ORF">PS710_04492</name>
</gene>
<name>A0A5E7EBT9_PSEFL</name>
<dbReference type="Proteomes" id="UP000381093">
    <property type="component" value="Unassembled WGS sequence"/>
</dbReference>
<sequence>MKVSVKCKKCGSDEFEIPARPTNSSKITCGKCGTVETYGNVMKAVGNKVTENLKRQLGKMFK</sequence>
<dbReference type="AlphaFoldDB" id="A0A5E7EBT9"/>
<evidence type="ECO:0000313" key="2">
    <source>
        <dbReference type="Proteomes" id="UP000381093"/>
    </source>
</evidence>
<evidence type="ECO:0000313" key="1">
    <source>
        <dbReference type="EMBL" id="VVO24246.1"/>
    </source>
</evidence>
<reference evidence="1 2" key="1">
    <citation type="submission" date="2019-09" db="EMBL/GenBank/DDBJ databases">
        <authorList>
            <person name="Chandra G."/>
            <person name="Truman W A."/>
        </authorList>
    </citation>
    <scope>NUCLEOTIDE SEQUENCE [LARGE SCALE GENOMIC DNA]</scope>
    <source>
        <strain evidence="1">PS710</strain>
    </source>
</reference>
<dbReference type="EMBL" id="CABVHW010000018">
    <property type="protein sequence ID" value="VVO24246.1"/>
    <property type="molecule type" value="Genomic_DNA"/>
</dbReference>
<accession>A0A5E7EBT9</accession>